<evidence type="ECO:0000256" key="2">
    <source>
        <dbReference type="ARBA" id="ARBA00022737"/>
    </source>
</evidence>
<evidence type="ECO:0000256" key="1">
    <source>
        <dbReference type="ARBA" id="ARBA00022448"/>
    </source>
</evidence>
<dbReference type="OrthoDB" id="271506at2759"/>
<feature type="transmembrane region" description="Helical" evidence="3">
    <location>
        <begin position="121"/>
        <end position="141"/>
    </location>
</feature>
<keyword evidence="3" id="KW-1133">Transmembrane helix</keyword>
<feature type="transmembrane region" description="Helical" evidence="3">
    <location>
        <begin position="236"/>
        <end position="256"/>
    </location>
</feature>
<evidence type="ECO:0000313" key="4">
    <source>
        <dbReference type="EMBL" id="CAB9503425.1"/>
    </source>
</evidence>
<dbReference type="AlphaFoldDB" id="A0A9N8H8N6"/>
<feature type="transmembrane region" description="Helical" evidence="3">
    <location>
        <begin position="153"/>
        <end position="172"/>
    </location>
</feature>
<name>A0A9N8H8N6_9STRA</name>
<gene>
    <name evidence="4" type="ORF">SEMRO_165_G073880.1</name>
</gene>
<protein>
    <submittedName>
        <fullName evidence="4">Mannose-P-dolichol utilization defect 1 protein</fullName>
    </submittedName>
</protein>
<dbReference type="Proteomes" id="UP001153069">
    <property type="component" value="Unassembled WGS sequence"/>
</dbReference>
<comment type="caution">
    <text evidence="4">The sequence shown here is derived from an EMBL/GenBank/DDBJ whole genome shotgun (WGS) entry which is preliminary data.</text>
</comment>
<dbReference type="PANTHER" id="PTHR12226:SF2">
    <property type="entry name" value="MANNOSE-P-DOLICHOL UTILIZATION DEFECT 1 PROTEIN"/>
    <property type="match status" value="1"/>
</dbReference>
<keyword evidence="5" id="KW-1185">Reference proteome</keyword>
<organism evidence="4 5">
    <name type="scientific">Seminavis robusta</name>
    <dbReference type="NCBI Taxonomy" id="568900"/>
    <lineage>
        <taxon>Eukaryota</taxon>
        <taxon>Sar</taxon>
        <taxon>Stramenopiles</taxon>
        <taxon>Ochrophyta</taxon>
        <taxon>Bacillariophyta</taxon>
        <taxon>Bacillariophyceae</taxon>
        <taxon>Bacillariophycidae</taxon>
        <taxon>Naviculales</taxon>
        <taxon>Naviculaceae</taxon>
        <taxon>Seminavis</taxon>
    </lineage>
</organism>
<dbReference type="Gene3D" id="1.20.1280.290">
    <property type="match status" value="1"/>
</dbReference>
<dbReference type="EMBL" id="CAICTM010000164">
    <property type="protein sequence ID" value="CAB9503425.1"/>
    <property type="molecule type" value="Genomic_DNA"/>
</dbReference>
<dbReference type="PANTHER" id="PTHR12226">
    <property type="entry name" value="MANNOSE-P-DOLICHOL UTILIZATION DEFECT 1 LEC35 -RELATED"/>
    <property type="match status" value="1"/>
</dbReference>
<keyword evidence="3" id="KW-0472">Membrane</keyword>
<keyword evidence="3" id="KW-0812">Transmembrane</keyword>
<sequence>MKLSDLPLVLPIAEWIWSSTGSSSSSSEDDIASDVVTAQVCLSQVEALDIPAFVSGGCFAQIVSKVSGIGIIVGACFNKAPTISNMLEAQSAEGFSRMSLYTECLFYANSSIYSIQQEYPFTAYGENLVLLLQTMVMVVLLWHYSSVTMTEQVGVVVSVVIYLGVAISLLPAEHRYLLHAFNDVIILYSGGLQVAETYRVKHTGAQSIVTTSMNLVGEVLRVFTTLEEADGDWNMMLGYLLCAGLSVTMFAQYFLYQANTEQFYLQKQQEKKEKKNKVE</sequence>
<reference evidence="4" key="1">
    <citation type="submission" date="2020-06" db="EMBL/GenBank/DDBJ databases">
        <authorList>
            <consortium name="Plant Systems Biology data submission"/>
        </authorList>
    </citation>
    <scope>NUCLEOTIDE SEQUENCE</scope>
    <source>
        <strain evidence="4">D6</strain>
    </source>
</reference>
<proteinExistence type="predicted"/>
<accession>A0A9N8H8N6</accession>
<keyword evidence="1" id="KW-0813">Transport</keyword>
<evidence type="ECO:0000256" key="3">
    <source>
        <dbReference type="SAM" id="Phobius"/>
    </source>
</evidence>
<dbReference type="InterPro" id="IPR016817">
    <property type="entry name" value="MannP-dilichol_defect-1"/>
</dbReference>
<evidence type="ECO:0000313" key="5">
    <source>
        <dbReference type="Proteomes" id="UP001153069"/>
    </source>
</evidence>
<keyword evidence="2" id="KW-0677">Repeat</keyword>